<protein>
    <submittedName>
        <fullName evidence="3">Cell wall hydrolase</fullName>
    </submittedName>
</protein>
<dbReference type="GO" id="GO:0016787">
    <property type="term" value="F:hydrolase activity"/>
    <property type="evidence" value="ECO:0007669"/>
    <property type="project" value="UniProtKB-KW"/>
</dbReference>
<dbReference type="Pfam" id="PF07486">
    <property type="entry name" value="Hydrolase_2"/>
    <property type="match status" value="1"/>
</dbReference>
<dbReference type="RefSeq" id="WP_204195918.1">
    <property type="nucleotide sequence ID" value="NZ_JAFEMC010000001.1"/>
</dbReference>
<keyword evidence="4" id="KW-1185">Reference proteome</keyword>
<evidence type="ECO:0000313" key="4">
    <source>
        <dbReference type="Proteomes" id="UP000763641"/>
    </source>
</evidence>
<feature type="region of interest" description="Disordered" evidence="1">
    <location>
        <begin position="294"/>
        <end position="319"/>
    </location>
</feature>
<organism evidence="3 4">
    <name type="scientific">Sphingomonas longa</name>
    <dbReference type="NCBI Taxonomy" id="2778730"/>
    <lineage>
        <taxon>Bacteria</taxon>
        <taxon>Pseudomonadati</taxon>
        <taxon>Pseudomonadota</taxon>
        <taxon>Alphaproteobacteria</taxon>
        <taxon>Sphingomonadales</taxon>
        <taxon>Sphingomonadaceae</taxon>
        <taxon>Sphingomonas</taxon>
    </lineage>
</organism>
<comment type="caution">
    <text evidence="3">The sequence shown here is derived from an EMBL/GenBank/DDBJ whole genome shotgun (WGS) entry which is preliminary data.</text>
</comment>
<dbReference type="InterPro" id="IPR042047">
    <property type="entry name" value="SleB_dom1"/>
</dbReference>
<evidence type="ECO:0000256" key="1">
    <source>
        <dbReference type="SAM" id="MobiDB-lite"/>
    </source>
</evidence>
<feature type="domain" description="Cell wall hydrolase SleB" evidence="2">
    <location>
        <begin position="133"/>
        <end position="240"/>
    </location>
</feature>
<evidence type="ECO:0000313" key="3">
    <source>
        <dbReference type="EMBL" id="MBM6575799.1"/>
    </source>
</evidence>
<name>A0ABS2D4G1_9SPHN</name>
<dbReference type="InterPro" id="IPR011105">
    <property type="entry name" value="Cell_wall_hydrolase_SleB"/>
</dbReference>
<dbReference type="Proteomes" id="UP000763641">
    <property type="component" value="Unassembled WGS sequence"/>
</dbReference>
<accession>A0ABS2D4G1</accession>
<reference evidence="3 4" key="1">
    <citation type="submission" date="2020-12" db="EMBL/GenBank/DDBJ databases">
        <title>Sphingomonas sp.</title>
        <authorList>
            <person name="Kim M.K."/>
        </authorList>
    </citation>
    <scope>NUCLEOTIDE SEQUENCE [LARGE SCALE GENOMIC DNA]</scope>
    <source>
        <strain evidence="3 4">BT552</strain>
    </source>
</reference>
<dbReference type="EMBL" id="JAFEMC010000001">
    <property type="protein sequence ID" value="MBM6575799.1"/>
    <property type="molecule type" value="Genomic_DNA"/>
</dbReference>
<keyword evidence="3" id="KW-0378">Hydrolase</keyword>
<evidence type="ECO:0000259" key="2">
    <source>
        <dbReference type="Pfam" id="PF07486"/>
    </source>
</evidence>
<dbReference type="Gene3D" id="1.10.10.2520">
    <property type="entry name" value="Cell wall hydrolase SleB, domain 1"/>
    <property type="match status" value="1"/>
</dbReference>
<proteinExistence type="predicted"/>
<sequence length="319" mass="32970">MKRWQPMDRQQVWAAMALAGLLLVAAFAAAAAWQIATAVPAVPRSDSALPPPVTPSALRIVVDAHRYAESAAPASGVTGTTVLPALPSWVGAGDAGEVGIVAAKPFALGPASAVDHGRALQCLANAVYYEAASESDAGQRAVAQVVLNRVRHPAFPATVCGVVYQGSEKAGCQFSFACDGATARVPEAKAMLRATRIAAAALAGYVFAPVGLATHYHTYAVTPAWNRALVMTDVVGAHFFHRWKGYWGTARAFSQTYRGGEPGVGSHAPVVPTLPAVSSAPGVVAAAHSAPASPPIPDMLPQSGQVLDRWKDSGKPLTP</sequence>
<gene>
    <name evidence="3" type="ORF">ILT43_05400</name>
</gene>
<feature type="compositionally biased region" description="Basic and acidic residues" evidence="1">
    <location>
        <begin position="308"/>
        <end position="319"/>
    </location>
</feature>